<sequence length="70" mass="8006">VELLMISTQESNSNPKSDSQWSSSERPFNLKEVLQLRDGLELPRKVLPGFIVQRANPKLQSNDWIILSLN</sequence>
<reference evidence="2" key="1">
    <citation type="submission" date="2018-05" db="EMBL/GenBank/DDBJ databases">
        <authorList>
            <person name="Lanie J.A."/>
            <person name="Ng W.-L."/>
            <person name="Kazmierczak K.M."/>
            <person name="Andrzejewski T.M."/>
            <person name="Davidsen T.M."/>
            <person name="Wayne K.J."/>
            <person name="Tettelin H."/>
            <person name="Glass J.I."/>
            <person name="Rusch D."/>
            <person name="Podicherti R."/>
            <person name="Tsui H.-C.T."/>
            <person name="Winkler M.E."/>
        </authorList>
    </citation>
    <scope>NUCLEOTIDE SEQUENCE</scope>
</reference>
<dbReference type="EMBL" id="UINC01152572">
    <property type="protein sequence ID" value="SVD46819.1"/>
    <property type="molecule type" value="Genomic_DNA"/>
</dbReference>
<proteinExistence type="predicted"/>
<accession>A0A382VJW3</accession>
<organism evidence="2">
    <name type="scientific">marine metagenome</name>
    <dbReference type="NCBI Taxonomy" id="408172"/>
    <lineage>
        <taxon>unclassified sequences</taxon>
        <taxon>metagenomes</taxon>
        <taxon>ecological metagenomes</taxon>
    </lineage>
</organism>
<gene>
    <name evidence="2" type="ORF">METZ01_LOCUS399673</name>
</gene>
<protein>
    <submittedName>
        <fullName evidence="2">Uncharacterized protein</fullName>
    </submittedName>
</protein>
<dbReference type="AlphaFoldDB" id="A0A382VJW3"/>
<feature type="region of interest" description="Disordered" evidence="1">
    <location>
        <begin position="1"/>
        <end position="25"/>
    </location>
</feature>
<name>A0A382VJW3_9ZZZZ</name>
<feature type="non-terminal residue" evidence="2">
    <location>
        <position position="1"/>
    </location>
</feature>
<evidence type="ECO:0000313" key="2">
    <source>
        <dbReference type="EMBL" id="SVD46819.1"/>
    </source>
</evidence>
<evidence type="ECO:0000256" key="1">
    <source>
        <dbReference type="SAM" id="MobiDB-lite"/>
    </source>
</evidence>